<dbReference type="EMBL" id="JBJIAB010000007">
    <property type="protein sequence ID" value="MFL0165029.1"/>
    <property type="molecule type" value="Genomic_DNA"/>
</dbReference>
<accession>A0ABW8S3B3</accession>
<comment type="cofactor">
    <cofactor evidence="1">
        <name>[4Fe-4S] cluster</name>
        <dbReference type="ChEBI" id="CHEBI:49883"/>
    </cofactor>
</comment>
<dbReference type="Gene3D" id="3.30.420.40">
    <property type="match status" value="2"/>
</dbReference>
<dbReference type="InterPro" id="IPR043129">
    <property type="entry name" value="ATPase_NBD"/>
</dbReference>
<dbReference type="NCBIfam" id="TIGR00241">
    <property type="entry name" value="CoA_E_activ"/>
    <property type="match status" value="1"/>
</dbReference>
<evidence type="ECO:0000313" key="6">
    <source>
        <dbReference type="EMBL" id="MFL0165029.1"/>
    </source>
</evidence>
<name>A0ABW8S3B3_9CLOT</name>
<keyword evidence="2" id="KW-0479">Metal-binding</keyword>
<sequence length="252" mass="27554">MGKYTLGIDSGSTTTKGVLFDGKTIVKTMIIKTSAKPKDSIRKVYDELYSKNVKYTIATGYGRGLLEEADKTITEITCHAQGAVFLNPTIRGVIDIGGQDSKVILLDNSLNVVDFLMNDKCAAGTGRFVDVMMRILEEDMKNIDDFVRDRNPVSISSMCTVFAESEIISLLAKDIHRGDIALGIIHSISKRTANFAQKLNLQGDIFFSGGLALSETFRTTLESYLNKKVITNELCQYAGAIGAAAIGYKKIK</sequence>
<evidence type="ECO:0000256" key="2">
    <source>
        <dbReference type="ARBA" id="ARBA00022723"/>
    </source>
</evidence>
<evidence type="ECO:0000256" key="4">
    <source>
        <dbReference type="ARBA" id="ARBA00023014"/>
    </source>
</evidence>
<evidence type="ECO:0000313" key="7">
    <source>
        <dbReference type="Proteomes" id="UP001623600"/>
    </source>
</evidence>
<dbReference type="PANTHER" id="PTHR32329:SF2">
    <property type="entry name" value="BIFUNCTIONAL PROTEIN [INCLUDES 2-HYDROXYACYL-COA DEHYDRATASE (N-TER) AND ITS ACTIVATOR DOMAIN (C_TERM)"/>
    <property type="match status" value="1"/>
</dbReference>
<protein>
    <submittedName>
        <fullName evidence="6">Acyl-CoA dehydratase activase</fullName>
    </submittedName>
</protein>
<comment type="caution">
    <text evidence="6">The sequence shown here is derived from an EMBL/GenBank/DDBJ whole genome shotgun (WGS) entry which is preliminary data.</text>
</comment>
<dbReference type="Proteomes" id="UP001623600">
    <property type="component" value="Unassembled WGS sequence"/>
</dbReference>
<organism evidence="6 7">
    <name type="scientific">Candidatus Clostridium helianthi</name>
    <dbReference type="NCBI Taxonomy" id="3381660"/>
    <lineage>
        <taxon>Bacteria</taxon>
        <taxon>Bacillati</taxon>
        <taxon>Bacillota</taxon>
        <taxon>Clostridia</taxon>
        <taxon>Eubacteriales</taxon>
        <taxon>Clostridiaceae</taxon>
        <taxon>Clostridium</taxon>
    </lineage>
</organism>
<dbReference type="SUPFAM" id="SSF53067">
    <property type="entry name" value="Actin-like ATPase domain"/>
    <property type="match status" value="1"/>
</dbReference>
<keyword evidence="3" id="KW-0408">Iron</keyword>
<evidence type="ECO:0000256" key="1">
    <source>
        <dbReference type="ARBA" id="ARBA00001966"/>
    </source>
</evidence>
<evidence type="ECO:0000259" key="5">
    <source>
        <dbReference type="Pfam" id="PF01869"/>
    </source>
</evidence>
<gene>
    <name evidence="6" type="ORF">ACJDTP_08105</name>
</gene>
<keyword evidence="4" id="KW-0411">Iron-sulfur</keyword>
<dbReference type="InterPro" id="IPR051805">
    <property type="entry name" value="Dehydratase_Activator_Redct"/>
</dbReference>
<dbReference type="InterPro" id="IPR008275">
    <property type="entry name" value="CoA_E_activase_dom"/>
</dbReference>
<dbReference type="CDD" id="cd24036">
    <property type="entry name" value="ASKHA_NBD_BcrAD_BadFG_HgdC_HadI"/>
    <property type="match status" value="1"/>
</dbReference>
<keyword evidence="7" id="KW-1185">Reference proteome</keyword>
<proteinExistence type="predicted"/>
<dbReference type="InterPro" id="IPR002731">
    <property type="entry name" value="ATPase_BadF"/>
</dbReference>
<evidence type="ECO:0000256" key="3">
    <source>
        <dbReference type="ARBA" id="ARBA00023004"/>
    </source>
</evidence>
<dbReference type="PANTHER" id="PTHR32329">
    <property type="entry name" value="BIFUNCTIONAL PROTEIN [INCLUDES 2-HYDROXYACYL-COA DEHYDRATASE (N-TER) AND ITS ACTIVATOR DOMAIN (C_TERM)-RELATED"/>
    <property type="match status" value="1"/>
</dbReference>
<dbReference type="Pfam" id="PF01869">
    <property type="entry name" value="BcrAD_BadFG"/>
    <property type="match status" value="1"/>
</dbReference>
<reference evidence="6 7" key="1">
    <citation type="submission" date="2024-11" db="EMBL/GenBank/DDBJ databases">
        <authorList>
            <person name="Heng Y.C."/>
            <person name="Lim A.C.H."/>
            <person name="Lee J.K.Y."/>
            <person name="Kittelmann S."/>
        </authorList>
    </citation>
    <scope>NUCLEOTIDE SEQUENCE [LARGE SCALE GENOMIC DNA]</scope>
    <source>
        <strain evidence="6 7">WILCCON 0112</strain>
    </source>
</reference>
<dbReference type="RefSeq" id="WP_161223471.1">
    <property type="nucleotide sequence ID" value="NZ_JBJIAB010000007.1"/>
</dbReference>
<feature type="domain" description="ATPase BadF/BadG/BcrA/BcrD type" evidence="5">
    <location>
        <begin position="6"/>
        <end position="246"/>
    </location>
</feature>